<protein>
    <recommendedName>
        <fullName evidence="9">Type II secretion system protein GspF domain-containing protein</fullName>
    </recommendedName>
</protein>
<dbReference type="EMBL" id="MHQN01000032">
    <property type="protein sequence ID" value="OHA02692.1"/>
    <property type="molecule type" value="Genomic_DNA"/>
</dbReference>
<dbReference type="InterPro" id="IPR003004">
    <property type="entry name" value="GspF/PilC"/>
</dbReference>
<feature type="transmembrane region" description="Helical" evidence="8">
    <location>
        <begin position="353"/>
        <end position="381"/>
    </location>
</feature>
<evidence type="ECO:0000313" key="10">
    <source>
        <dbReference type="EMBL" id="OHA02692.1"/>
    </source>
</evidence>
<sequence length="387" mass="42557">MRNGLVTASSEEAALDALQQNKLTVIAVRETAPPSLLARNIFGARVKYKDIVIFSRQLATLFEARIPVVEALKTLMSEAEKPALRQVIAGILDDVAGGMSLSQSMGKRPEAFSSFYVNLVLSGEESGKLQEIFTYLADYMERSYYLASKARNAMIYPAFVLLAFTGVLIVMLVVVFPRLISIFEETGQKVPIYTQAIIFLSLFLRRWGLLFLLFLIGVGVMLWRWSATPPGKLFFHRLQVSVPIIGQLYRKLFMARLTDNLQTLIMGGIPIVRALTITGDVVGNVVYQHAIERAIESVKGGSTISAAFEQTPEIPPLVTQMIRIGETSGRLDSILGSVSKFYRREVDSVLENIVALIEPALIIFLGVGIGALVASVLVPLYNLVGAI</sequence>
<evidence type="ECO:0000256" key="3">
    <source>
        <dbReference type="ARBA" id="ARBA00022475"/>
    </source>
</evidence>
<keyword evidence="6 8" id="KW-1133">Transmembrane helix</keyword>
<gene>
    <name evidence="10" type="ORF">A3C92_02620</name>
</gene>
<keyword evidence="3" id="KW-1003">Cell membrane</keyword>
<dbReference type="Proteomes" id="UP000177177">
    <property type="component" value="Unassembled WGS sequence"/>
</dbReference>
<accession>A0A1G2KVP1</accession>
<dbReference type="InterPro" id="IPR042094">
    <property type="entry name" value="T2SS_GspF_sf"/>
</dbReference>
<dbReference type="PANTHER" id="PTHR30012:SF0">
    <property type="entry name" value="TYPE II SECRETION SYSTEM PROTEIN F-RELATED"/>
    <property type="match status" value="1"/>
</dbReference>
<name>A0A1G2KVP1_9BACT</name>
<evidence type="ECO:0000256" key="4">
    <source>
        <dbReference type="ARBA" id="ARBA00022519"/>
    </source>
</evidence>
<feature type="domain" description="Type II secretion system protein GspF" evidence="9">
    <location>
        <begin position="54"/>
        <end position="177"/>
    </location>
</feature>
<evidence type="ECO:0000256" key="8">
    <source>
        <dbReference type="SAM" id="Phobius"/>
    </source>
</evidence>
<dbReference type="Gene3D" id="1.20.81.30">
    <property type="entry name" value="Type II secretion system (T2SS), domain F"/>
    <property type="match status" value="2"/>
</dbReference>
<dbReference type="GO" id="GO:0005886">
    <property type="term" value="C:plasma membrane"/>
    <property type="evidence" value="ECO:0007669"/>
    <property type="project" value="UniProtKB-SubCell"/>
</dbReference>
<proteinExistence type="inferred from homology"/>
<evidence type="ECO:0000256" key="5">
    <source>
        <dbReference type="ARBA" id="ARBA00022692"/>
    </source>
</evidence>
<comment type="similarity">
    <text evidence="2">Belongs to the GSP F family.</text>
</comment>
<dbReference type="Pfam" id="PF00482">
    <property type="entry name" value="T2SSF"/>
    <property type="match status" value="2"/>
</dbReference>
<evidence type="ECO:0000256" key="1">
    <source>
        <dbReference type="ARBA" id="ARBA00004429"/>
    </source>
</evidence>
<dbReference type="PANTHER" id="PTHR30012">
    <property type="entry name" value="GENERAL SECRETION PATHWAY PROTEIN"/>
    <property type="match status" value="1"/>
</dbReference>
<comment type="subcellular location">
    <subcellularLocation>
        <location evidence="1">Cell inner membrane</location>
        <topology evidence="1">Multi-pass membrane protein</topology>
    </subcellularLocation>
</comment>
<evidence type="ECO:0000259" key="9">
    <source>
        <dbReference type="Pfam" id="PF00482"/>
    </source>
</evidence>
<feature type="transmembrane region" description="Helical" evidence="8">
    <location>
        <begin position="153"/>
        <end position="176"/>
    </location>
</feature>
<comment type="caution">
    <text evidence="10">The sequence shown here is derived from an EMBL/GenBank/DDBJ whole genome shotgun (WGS) entry which is preliminary data.</text>
</comment>
<dbReference type="AlphaFoldDB" id="A0A1G2KVP1"/>
<feature type="domain" description="Type II secretion system protein GspF" evidence="9">
    <location>
        <begin position="258"/>
        <end position="379"/>
    </location>
</feature>
<dbReference type="PRINTS" id="PR00812">
    <property type="entry name" value="BCTERIALGSPF"/>
</dbReference>
<keyword evidence="4" id="KW-0997">Cell inner membrane</keyword>
<feature type="transmembrane region" description="Helical" evidence="8">
    <location>
        <begin position="196"/>
        <end position="223"/>
    </location>
</feature>
<evidence type="ECO:0000313" key="11">
    <source>
        <dbReference type="Proteomes" id="UP000177177"/>
    </source>
</evidence>
<reference evidence="10 11" key="1">
    <citation type="journal article" date="2016" name="Nat. Commun.">
        <title>Thousands of microbial genomes shed light on interconnected biogeochemical processes in an aquifer system.</title>
        <authorList>
            <person name="Anantharaman K."/>
            <person name="Brown C.T."/>
            <person name="Hug L.A."/>
            <person name="Sharon I."/>
            <person name="Castelle C.J."/>
            <person name="Probst A.J."/>
            <person name="Thomas B.C."/>
            <person name="Singh A."/>
            <person name="Wilkins M.J."/>
            <person name="Karaoz U."/>
            <person name="Brodie E.L."/>
            <person name="Williams K.H."/>
            <person name="Hubbard S.S."/>
            <person name="Banfield J.F."/>
        </authorList>
    </citation>
    <scope>NUCLEOTIDE SEQUENCE [LARGE SCALE GENOMIC DNA]</scope>
</reference>
<dbReference type="InterPro" id="IPR018076">
    <property type="entry name" value="T2SS_GspF_dom"/>
</dbReference>
<organism evidence="10 11">
    <name type="scientific">Candidatus Sungbacteria bacterium RIFCSPHIGHO2_02_FULL_53_17</name>
    <dbReference type="NCBI Taxonomy" id="1802275"/>
    <lineage>
        <taxon>Bacteria</taxon>
        <taxon>Candidatus Sungiibacteriota</taxon>
    </lineage>
</organism>
<keyword evidence="5 8" id="KW-0812">Transmembrane</keyword>
<dbReference type="FunFam" id="1.20.81.30:FF:000001">
    <property type="entry name" value="Type II secretion system protein F"/>
    <property type="match status" value="1"/>
</dbReference>
<evidence type="ECO:0000256" key="2">
    <source>
        <dbReference type="ARBA" id="ARBA00005745"/>
    </source>
</evidence>
<keyword evidence="7 8" id="KW-0472">Membrane</keyword>
<evidence type="ECO:0000256" key="7">
    <source>
        <dbReference type="ARBA" id="ARBA00023136"/>
    </source>
</evidence>
<evidence type="ECO:0000256" key="6">
    <source>
        <dbReference type="ARBA" id="ARBA00022989"/>
    </source>
</evidence>